<evidence type="ECO:0000256" key="4">
    <source>
        <dbReference type="ARBA" id="ARBA00023163"/>
    </source>
</evidence>
<protein>
    <submittedName>
        <fullName evidence="6">Transcriptional regulator, LysR family</fullName>
    </submittedName>
</protein>
<evidence type="ECO:0000256" key="1">
    <source>
        <dbReference type="ARBA" id="ARBA00009437"/>
    </source>
</evidence>
<dbReference type="InterPro" id="IPR005119">
    <property type="entry name" value="LysR_subst-bd"/>
</dbReference>
<dbReference type="SUPFAM" id="SSF53850">
    <property type="entry name" value="Periplasmic binding protein-like II"/>
    <property type="match status" value="1"/>
</dbReference>
<dbReference type="EMBL" id="CYHE01000008">
    <property type="protein sequence ID" value="CUA97916.1"/>
    <property type="molecule type" value="Genomic_DNA"/>
</dbReference>
<dbReference type="PRINTS" id="PR00039">
    <property type="entry name" value="HTHLYSR"/>
</dbReference>
<evidence type="ECO:0000259" key="5">
    <source>
        <dbReference type="PROSITE" id="PS50931"/>
    </source>
</evidence>
<feature type="domain" description="HTH lysR-type" evidence="5">
    <location>
        <begin position="8"/>
        <end position="65"/>
    </location>
</feature>
<evidence type="ECO:0000313" key="6">
    <source>
        <dbReference type="EMBL" id="CUA97916.1"/>
    </source>
</evidence>
<dbReference type="Pfam" id="PF00126">
    <property type="entry name" value="HTH_1"/>
    <property type="match status" value="1"/>
</dbReference>
<dbReference type="PANTHER" id="PTHR30579:SF3">
    <property type="entry name" value="TRANSCRIPTIONAL REGULATORY PROTEIN"/>
    <property type="match status" value="1"/>
</dbReference>
<dbReference type="Gene3D" id="1.10.10.10">
    <property type="entry name" value="Winged helix-like DNA-binding domain superfamily/Winged helix DNA-binding domain"/>
    <property type="match status" value="1"/>
</dbReference>
<reference evidence="7" key="1">
    <citation type="submission" date="2015-08" db="EMBL/GenBank/DDBJ databases">
        <authorList>
            <person name="Varghese N."/>
        </authorList>
    </citation>
    <scope>NUCLEOTIDE SEQUENCE [LARGE SCALE GENOMIC DNA]</scope>
    <source>
        <strain evidence="7">DSM 23407</strain>
    </source>
</reference>
<dbReference type="InterPro" id="IPR036388">
    <property type="entry name" value="WH-like_DNA-bd_sf"/>
</dbReference>
<sequence length="300" mass="32627">MNWPKLAFDWNHARALAAVADLGSLSAAGKALGLTQPTVGRQIATLEQELGLVLVERTGRTLVLTETGRQVVEAARSMAEAGLRLSLVASGQAQAVAGPVSISASDMFAHYLLPPVLRHLHAIAPGLEIELICSNEISDLKRREADIAVRHVRPEGGELIGRLLRHTDAHLYAARSFLDQAGRPETAADLTGQPFVAFGNKAEMIRYLKMFGIQAAERDLRFSSASGTAAWEAVRHGFGYGFMAVDFIRFAPEVEVVLPGEISVSFPVWLVTHRELHTSPRIRLVFDVLAKALSAQPELR</sequence>
<gene>
    <name evidence="6" type="ORF">Ga0061067_108139</name>
</gene>
<dbReference type="InterPro" id="IPR036390">
    <property type="entry name" value="WH_DNA-bd_sf"/>
</dbReference>
<dbReference type="InterPro" id="IPR050176">
    <property type="entry name" value="LTTR"/>
</dbReference>
<dbReference type="OrthoDB" id="9798121at2"/>
<keyword evidence="7" id="KW-1185">Reference proteome</keyword>
<dbReference type="PANTHER" id="PTHR30579">
    <property type="entry name" value="TRANSCRIPTIONAL REGULATOR"/>
    <property type="match status" value="1"/>
</dbReference>
<evidence type="ECO:0000313" key="7">
    <source>
        <dbReference type="Proteomes" id="UP000183900"/>
    </source>
</evidence>
<dbReference type="AlphaFoldDB" id="A0A0K6I495"/>
<dbReference type="Gene3D" id="3.40.190.290">
    <property type="match status" value="1"/>
</dbReference>
<name>A0A0K6I495_9HYPH</name>
<keyword evidence="4" id="KW-0804">Transcription</keyword>
<keyword evidence="3" id="KW-0238">DNA-binding</keyword>
<dbReference type="GO" id="GO:0003700">
    <property type="term" value="F:DNA-binding transcription factor activity"/>
    <property type="evidence" value="ECO:0007669"/>
    <property type="project" value="InterPro"/>
</dbReference>
<organism evidence="6 7">
    <name type="scientific">Pannonibacter indicus</name>
    <dbReference type="NCBI Taxonomy" id="466044"/>
    <lineage>
        <taxon>Bacteria</taxon>
        <taxon>Pseudomonadati</taxon>
        <taxon>Pseudomonadota</taxon>
        <taxon>Alphaproteobacteria</taxon>
        <taxon>Hyphomicrobiales</taxon>
        <taxon>Stappiaceae</taxon>
        <taxon>Pannonibacter</taxon>
    </lineage>
</organism>
<dbReference type="GO" id="GO:0003677">
    <property type="term" value="F:DNA binding"/>
    <property type="evidence" value="ECO:0007669"/>
    <property type="project" value="UniProtKB-KW"/>
</dbReference>
<keyword evidence="2" id="KW-0805">Transcription regulation</keyword>
<dbReference type="Pfam" id="PF03466">
    <property type="entry name" value="LysR_substrate"/>
    <property type="match status" value="1"/>
</dbReference>
<evidence type="ECO:0000256" key="3">
    <source>
        <dbReference type="ARBA" id="ARBA00023125"/>
    </source>
</evidence>
<comment type="similarity">
    <text evidence="1">Belongs to the LysR transcriptional regulatory family.</text>
</comment>
<accession>A0A0K6I495</accession>
<evidence type="ECO:0000256" key="2">
    <source>
        <dbReference type="ARBA" id="ARBA00023015"/>
    </source>
</evidence>
<proteinExistence type="inferred from homology"/>
<dbReference type="InterPro" id="IPR000847">
    <property type="entry name" value="LysR_HTH_N"/>
</dbReference>
<dbReference type="SUPFAM" id="SSF46785">
    <property type="entry name" value="Winged helix' DNA-binding domain"/>
    <property type="match status" value="1"/>
</dbReference>
<dbReference type="RefSeq" id="WP_055456165.1">
    <property type="nucleotide sequence ID" value="NZ_CYHE01000008.1"/>
</dbReference>
<dbReference type="PROSITE" id="PS50931">
    <property type="entry name" value="HTH_LYSR"/>
    <property type="match status" value="1"/>
</dbReference>
<dbReference type="Proteomes" id="UP000183900">
    <property type="component" value="Unassembled WGS sequence"/>
</dbReference>